<dbReference type="InterPro" id="IPR036047">
    <property type="entry name" value="F-box-like_dom_sf"/>
</dbReference>
<evidence type="ECO:0000256" key="1">
    <source>
        <dbReference type="SAM" id="MobiDB-lite"/>
    </source>
</evidence>
<feature type="region of interest" description="Disordered" evidence="1">
    <location>
        <begin position="52"/>
        <end position="71"/>
    </location>
</feature>
<dbReference type="EMBL" id="JBFDAA010000009">
    <property type="protein sequence ID" value="KAL1129181.1"/>
    <property type="molecule type" value="Genomic_DNA"/>
</dbReference>
<organism evidence="2 3">
    <name type="scientific">Ranatra chinensis</name>
    <dbReference type="NCBI Taxonomy" id="642074"/>
    <lineage>
        <taxon>Eukaryota</taxon>
        <taxon>Metazoa</taxon>
        <taxon>Ecdysozoa</taxon>
        <taxon>Arthropoda</taxon>
        <taxon>Hexapoda</taxon>
        <taxon>Insecta</taxon>
        <taxon>Pterygota</taxon>
        <taxon>Neoptera</taxon>
        <taxon>Paraneoptera</taxon>
        <taxon>Hemiptera</taxon>
        <taxon>Heteroptera</taxon>
        <taxon>Panheteroptera</taxon>
        <taxon>Nepomorpha</taxon>
        <taxon>Nepidae</taxon>
        <taxon>Ranatrinae</taxon>
        <taxon>Ranatra</taxon>
    </lineage>
</organism>
<protein>
    <submittedName>
        <fullName evidence="2">Uncharacterized protein</fullName>
    </submittedName>
</protein>
<gene>
    <name evidence="2" type="ORF">AAG570_013711</name>
</gene>
<dbReference type="SUPFAM" id="SSF81383">
    <property type="entry name" value="F-box domain"/>
    <property type="match status" value="1"/>
</dbReference>
<reference evidence="2 3" key="1">
    <citation type="submission" date="2024-07" db="EMBL/GenBank/DDBJ databases">
        <title>Chromosome-level genome assembly of the water stick insect Ranatra chinensis (Heteroptera: Nepidae).</title>
        <authorList>
            <person name="Liu X."/>
        </authorList>
    </citation>
    <scope>NUCLEOTIDE SEQUENCE [LARGE SCALE GENOMIC DNA]</scope>
    <source>
        <strain evidence="2">Cailab_2021Rc</strain>
        <tissue evidence="2">Muscle</tissue>
    </source>
</reference>
<accession>A0ABD0YCZ1</accession>
<evidence type="ECO:0000313" key="2">
    <source>
        <dbReference type="EMBL" id="KAL1129181.1"/>
    </source>
</evidence>
<keyword evidence="3" id="KW-1185">Reference proteome</keyword>
<dbReference type="Gene3D" id="1.20.1280.50">
    <property type="match status" value="1"/>
</dbReference>
<dbReference type="AlphaFoldDB" id="A0ABD0YCZ1"/>
<name>A0ABD0YCZ1_9HEMI</name>
<dbReference type="CDD" id="cd22127">
    <property type="entry name" value="F-box_FBXL16"/>
    <property type="match status" value="1"/>
</dbReference>
<evidence type="ECO:0000313" key="3">
    <source>
        <dbReference type="Proteomes" id="UP001558652"/>
    </source>
</evidence>
<comment type="caution">
    <text evidence="2">The sequence shown here is derived from an EMBL/GenBank/DDBJ whole genome shotgun (WGS) entry which is preliminary data.</text>
</comment>
<dbReference type="Proteomes" id="UP001558652">
    <property type="component" value="Unassembled WGS sequence"/>
</dbReference>
<proteinExistence type="predicted"/>
<sequence>MSATISAQGVVERASAELTKRITGLGLRTKHGRQTKPPSVIERVQNVFCSGGGGRPARKGVRRQPPAPPPPKWEDLVMDEKFLGRLFWYLPAVERRSLAQVCTRWRDLLYRCPAYWAGLVPVIRCKELRCCGQQERARLYGSLLRRGFHCLVLLGAADPDALDLVQNYPLAAKHLHSLALRCSSVTDRGLETLLDHLQVNCIFIF</sequence>